<keyword evidence="7" id="KW-1133">Transmembrane helix</keyword>
<dbReference type="FunFam" id="3.90.550.50:FF:000028">
    <property type="entry name" value="Hexosyltransferase"/>
    <property type="match status" value="1"/>
</dbReference>
<dbReference type="GO" id="GO:0016757">
    <property type="term" value="F:glycosyltransferase activity"/>
    <property type="evidence" value="ECO:0000318"/>
    <property type="project" value="GO_Central"/>
</dbReference>
<dbReference type="GO" id="GO:0006493">
    <property type="term" value="P:protein O-linked glycosylation"/>
    <property type="evidence" value="ECO:0000318"/>
    <property type="project" value="GO_Central"/>
</dbReference>
<dbReference type="OrthoDB" id="2139606at2759"/>
<evidence type="ECO:0000256" key="11">
    <source>
        <dbReference type="SAM" id="SignalP"/>
    </source>
</evidence>
<evidence type="ECO:0000313" key="13">
    <source>
        <dbReference type="Proteomes" id="UP000007266"/>
    </source>
</evidence>
<protein>
    <recommendedName>
        <fullName evidence="10">Hexosyltransferase</fullName>
        <ecNumber evidence="10">2.4.1.-</ecNumber>
    </recommendedName>
</protein>
<dbReference type="InterPro" id="IPR029044">
    <property type="entry name" value="Nucleotide-diphossugar_trans"/>
</dbReference>
<keyword evidence="3 10" id="KW-0328">Glycosyltransferase</keyword>
<evidence type="ECO:0000256" key="5">
    <source>
        <dbReference type="ARBA" id="ARBA00022692"/>
    </source>
</evidence>
<dbReference type="Gene3D" id="3.90.550.50">
    <property type="match status" value="1"/>
</dbReference>
<reference evidence="12 13" key="1">
    <citation type="journal article" date="2008" name="Nature">
        <title>The genome of the model beetle and pest Tribolium castaneum.</title>
        <authorList>
            <consortium name="Tribolium Genome Sequencing Consortium"/>
            <person name="Richards S."/>
            <person name="Gibbs R.A."/>
            <person name="Weinstock G.M."/>
            <person name="Brown S.J."/>
            <person name="Denell R."/>
            <person name="Beeman R.W."/>
            <person name="Gibbs R."/>
            <person name="Beeman R.W."/>
            <person name="Brown S.J."/>
            <person name="Bucher G."/>
            <person name="Friedrich M."/>
            <person name="Grimmelikhuijzen C.J."/>
            <person name="Klingler M."/>
            <person name="Lorenzen M."/>
            <person name="Richards S."/>
            <person name="Roth S."/>
            <person name="Schroder R."/>
            <person name="Tautz D."/>
            <person name="Zdobnov E.M."/>
            <person name="Muzny D."/>
            <person name="Gibbs R.A."/>
            <person name="Weinstock G.M."/>
            <person name="Attaway T."/>
            <person name="Bell S."/>
            <person name="Buhay C.J."/>
            <person name="Chandrabose M.N."/>
            <person name="Chavez D."/>
            <person name="Clerk-Blankenburg K.P."/>
            <person name="Cree A."/>
            <person name="Dao M."/>
            <person name="Davis C."/>
            <person name="Chacko J."/>
            <person name="Dinh H."/>
            <person name="Dugan-Rocha S."/>
            <person name="Fowler G."/>
            <person name="Garner T.T."/>
            <person name="Garnes J."/>
            <person name="Gnirke A."/>
            <person name="Hawes A."/>
            <person name="Hernandez J."/>
            <person name="Hines S."/>
            <person name="Holder M."/>
            <person name="Hume J."/>
            <person name="Jhangiani S.N."/>
            <person name="Joshi V."/>
            <person name="Khan Z.M."/>
            <person name="Jackson L."/>
            <person name="Kovar C."/>
            <person name="Kowis A."/>
            <person name="Lee S."/>
            <person name="Lewis L.R."/>
            <person name="Margolis J."/>
            <person name="Morgan M."/>
            <person name="Nazareth L.V."/>
            <person name="Nguyen N."/>
            <person name="Okwuonu G."/>
            <person name="Parker D."/>
            <person name="Richards S."/>
            <person name="Ruiz S.J."/>
            <person name="Santibanez J."/>
            <person name="Savard J."/>
            <person name="Scherer S.E."/>
            <person name="Schneider B."/>
            <person name="Sodergren E."/>
            <person name="Tautz D."/>
            <person name="Vattahil S."/>
            <person name="Villasana D."/>
            <person name="White C.S."/>
            <person name="Wright R."/>
            <person name="Park Y."/>
            <person name="Beeman R.W."/>
            <person name="Lord J."/>
            <person name="Oppert B."/>
            <person name="Lorenzen M."/>
            <person name="Brown S."/>
            <person name="Wang L."/>
            <person name="Savard J."/>
            <person name="Tautz D."/>
            <person name="Richards S."/>
            <person name="Weinstock G."/>
            <person name="Gibbs R.A."/>
            <person name="Liu Y."/>
            <person name="Worley K."/>
            <person name="Weinstock G."/>
            <person name="Elsik C.G."/>
            <person name="Reese J.T."/>
            <person name="Elhaik E."/>
            <person name="Landan G."/>
            <person name="Graur D."/>
            <person name="Arensburger P."/>
            <person name="Atkinson P."/>
            <person name="Beeman R.W."/>
            <person name="Beidler J."/>
            <person name="Brown S.J."/>
            <person name="Demuth J.P."/>
            <person name="Drury D.W."/>
            <person name="Du Y.Z."/>
            <person name="Fujiwara H."/>
            <person name="Lorenzen M."/>
            <person name="Maselli V."/>
            <person name="Osanai M."/>
            <person name="Park Y."/>
            <person name="Robertson H.M."/>
            <person name="Tu Z."/>
            <person name="Wang J.J."/>
            <person name="Wang S."/>
            <person name="Richards S."/>
            <person name="Song H."/>
            <person name="Zhang L."/>
            <person name="Sodergren E."/>
            <person name="Werner D."/>
            <person name="Stanke M."/>
            <person name="Morgenstern B."/>
            <person name="Solovyev V."/>
            <person name="Kosarev P."/>
            <person name="Brown G."/>
            <person name="Chen H.C."/>
            <person name="Ermolaeva O."/>
            <person name="Hlavina W."/>
            <person name="Kapustin Y."/>
            <person name="Kiryutin B."/>
            <person name="Kitts P."/>
            <person name="Maglott D."/>
            <person name="Pruitt K."/>
            <person name="Sapojnikov V."/>
            <person name="Souvorov A."/>
            <person name="Mackey A.J."/>
            <person name="Waterhouse R.M."/>
            <person name="Wyder S."/>
            <person name="Zdobnov E.M."/>
            <person name="Zdobnov E.M."/>
            <person name="Wyder S."/>
            <person name="Kriventseva E.V."/>
            <person name="Kadowaki T."/>
            <person name="Bork P."/>
            <person name="Aranda M."/>
            <person name="Bao R."/>
            <person name="Beermann A."/>
            <person name="Berns N."/>
            <person name="Bolognesi R."/>
            <person name="Bonneton F."/>
            <person name="Bopp D."/>
            <person name="Brown S.J."/>
            <person name="Bucher G."/>
            <person name="Butts T."/>
            <person name="Chaumot A."/>
            <person name="Denell R.E."/>
            <person name="Ferrier D.E."/>
            <person name="Friedrich M."/>
            <person name="Gordon C.M."/>
            <person name="Jindra M."/>
            <person name="Klingler M."/>
            <person name="Lan Q."/>
            <person name="Lattorff H.M."/>
            <person name="Laudet V."/>
            <person name="von Levetsow C."/>
            <person name="Liu Z."/>
            <person name="Lutz R."/>
            <person name="Lynch J.A."/>
            <person name="da Fonseca R.N."/>
            <person name="Posnien N."/>
            <person name="Reuter R."/>
            <person name="Roth S."/>
            <person name="Savard J."/>
            <person name="Schinko J.B."/>
            <person name="Schmitt C."/>
            <person name="Schoppmeier M."/>
            <person name="Schroder R."/>
            <person name="Shippy T.D."/>
            <person name="Simonnet F."/>
            <person name="Marques-Souza H."/>
            <person name="Tautz D."/>
            <person name="Tomoyasu Y."/>
            <person name="Trauner J."/>
            <person name="Van der Zee M."/>
            <person name="Vervoort M."/>
            <person name="Wittkopp N."/>
            <person name="Wimmer E.A."/>
            <person name="Yang X."/>
            <person name="Jones A.K."/>
            <person name="Sattelle D.B."/>
            <person name="Ebert P.R."/>
            <person name="Nelson D."/>
            <person name="Scott J.G."/>
            <person name="Beeman R.W."/>
            <person name="Muthukrishnan S."/>
            <person name="Kramer K.J."/>
            <person name="Arakane Y."/>
            <person name="Beeman R.W."/>
            <person name="Zhu Q."/>
            <person name="Hogenkamp D."/>
            <person name="Dixit R."/>
            <person name="Oppert B."/>
            <person name="Jiang H."/>
            <person name="Zou Z."/>
            <person name="Marshall J."/>
            <person name="Elpidina E."/>
            <person name="Vinokurov K."/>
            <person name="Oppert C."/>
            <person name="Zou Z."/>
            <person name="Evans J."/>
            <person name="Lu Z."/>
            <person name="Zhao P."/>
            <person name="Sumathipala N."/>
            <person name="Altincicek B."/>
            <person name="Vilcinskas A."/>
            <person name="Williams M."/>
            <person name="Hultmark D."/>
            <person name="Hetru C."/>
            <person name="Jiang H."/>
            <person name="Grimmelikhuijzen C.J."/>
            <person name="Hauser F."/>
            <person name="Cazzamali G."/>
            <person name="Williamson M."/>
            <person name="Park Y."/>
            <person name="Li B."/>
            <person name="Tanaka Y."/>
            <person name="Predel R."/>
            <person name="Neupert S."/>
            <person name="Schachtner J."/>
            <person name="Verleyen P."/>
            <person name="Raible F."/>
            <person name="Bork P."/>
            <person name="Friedrich M."/>
            <person name="Walden K.K."/>
            <person name="Robertson H.M."/>
            <person name="Angeli S."/>
            <person name="Foret S."/>
            <person name="Bucher G."/>
            <person name="Schuetz S."/>
            <person name="Maleszka R."/>
            <person name="Wimmer E.A."/>
            <person name="Beeman R.W."/>
            <person name="Lorenzen M."/>
            <person name="Tomoyasu Y."/>
            <person name="Miller S.C."/>
            <person name="Grossmann D."/>
            <person name="Bucher G."/>
        </authorList>
    </citation>
    <scope>NUCLEOTIDE SEQUENCE [LARGE SCALE GENOMIC DNA]</scope>
    <source>
        <strain evidence="12 13">Georgia GA2</strain>
    </source>
</reference>
<feature type="signal peptide" evidence="11">
    <location>
        <begin position="1"/>
        <end position="30"/>
    </location>
</feature>
<keyword evidence="11" id="KW-0732">Signal</keyword>
<evidence type="ECO:0000256" key="3">
    <source>
        <dbReference type="ARBA" id="ARBA00022676"/>
    </source>
</evidence>
<dbReference type="InParanoid" id="D1ZZD3"/>
<keyword evidence="4" id="KW-0808">Transferase</keyword>
<name>D1ZZD3_TRICA</name>
<dbReference type="PANTHER" id="PTHR11214">
    <property type="entry name" value="BETA-1,3-N-ACETYLGLUCOSAMINYLTRANSFERASE"/>
    <property type="match status" value="1"/>
</dbReference>
<evidence type="ECO:0000256" key="7">
    <source>
        <dbReference type="ARBA" id="ARBA00022989"/>
    </source>
</evidence>
<dbReference type="Pfam" id="PF01762">
    <property type="entry name" value="Galactosyl_T"/>
    <property type="match status" value="1"/>
</dbReference>
<comment type="similarity">
    <text evidence="2 10">Belongs to the glycosyltransferase 31 family.</text>
</comment>
<accession>D1ZZD3</accession>
<dbReference type="AlphaFoldDB" id="D1ZZD3"/>
<dbReference type="OMA" id="FVLKQDD"/>
<dbReference type="Proteomes" id="UP000007266">
    <property type="component" value="Linkage group 4"/>
</dbReference>
<comment type="subcellular location">
    <subcellularLocation>
        <location evidence="1 10">Golgi apparatus membrane</location>
        <topology evidence="1 10">Single-pass type II membrane protein</topology>
    </subcellularLocation>
</comment>
<organism evidence="12 13">
    <name type="scientific">Tribolium castaneum</name>
    <name type="common">Red flour beetle</name>
    <dbReference type="NCBI Taxonomy" id="7070"/>
    <lineage>
        <taxon>Eukaryota</taxon>
        <taxon>Metazoa</taxon>
        <taxon>Ecdysozoa</taxon>
        <taxon>Arthropoda</taxon>
        <taxon>Hexapoda</taxon>
        <taxon>Insecta</taxon>
        <taxon>Pterygota</taxon>
        <taxon>Neoptera</taxon>
        <taxon>Endopterygota</taxon>
        <taxon>Coleoptera</taxon>
        <taxon>Polyphaga</taxon>
        <taxon>Cucujiformia</taxon>
        <taxon>Tenebrionidae</taxon>
        <taxon>Tenebrionidae incertae sedis</taxon>
        <taxon>Tribolium</taxon>
    </lineage>
</organism>
<evidence type="ECO:0000256" key="8">
    <source>
        <dbReference type="ARBA" id="ARBA00023034"/>
    </source>
</evidence>
<dbReference type="PANTHER" id="PTHR11214:SF235">
    <property type="entry name" value="HEXOSYLTRANSFERASE"/>
    <property type="match status" value="1"/>
</dbReference>
<keyword evidence="6" id="KW-0735">Signal-anchor</keyword>
<keyword evidence="13" id="KW-1185">Reference proteome</keyword>
<reference evidence="12 13" key="2">
    <citation type="journal article" date="2010" name="Nucleic Acids Res.">
        <title>BeetleBase in 2010: revisions to provide comprehensive genomic information for Tribolium castaneum.</title>
        <authorList>
            <person name="Kim H.S."/>
            <person name="Murphy T."/>
            <person name="Xia J."/>
            <person name="Caragea D."/>
            <person name="Park Y."/>
            <person name="Beeman R.W."/>
            <person name="Lorenzen M.D."/>
            <person name="Butcher S."/>
            <person name="Manak J.R."/>
            <person name="Brown S.J."/>
        </authorList>
    </citation>
    <scope>GENOME REANNOTATION</scope>
    <source>
        <strain evidence="12 13">Georgia GA2</strain>
    </source>
</reference>
<dbReference type="PhylomeDB" id="D1ZZD3"/>
<evidence type="ECO:0000256" key="1">
    <source>
        <dbReference type="ARBA" id="ARBA00004323"/>
    </source>
</evidence>
<sequence>MAFAPSHVKRAHLILIVIVLAILLLFSLNGNKPGPGELELGLEAETETLWRPPSQSKPLRHEKLFNLTFKYILTPAPCLKSETLAVVIVTSHRNNVETRSAMRRTVSSGELAKLGLKRAFLVGESSDNIYMNQAALVDESHRFGDIIQGNFIEDYRNLTYKHLMGLRWVSENCPTTQYVIKMDDDIVINIGSTVQLLRNLTLPGDSIAGYVLRDLSPKREPANKWYVTPEEYRFGKYPSFVSGWFYITRVSVAARLVLLSHYFKYFWIDDVYVTGILAKNLRLRLIDLKRYFTVFPEFLQCCISDVKRNLECDILVGPNGGDSNLFFEFNEAMKVCGRCGKRDKPINETCVAERKTNLGRGSGVIENYNLH</sequence>
<dbReference type="EC" id="2.4.1.-" evidence="10"/>
<evidence type="ECO:0000313" key="12">
    <source>
        <dbReference type="EMBL" id="EFA02353.1"/>
    </source>
</evidence>
<dbReference type="eggNOG" id="KOG2287">
    <property type="taxonomic scope" value="Eukaryota"/>
</dbReference>
<dbReference type="GO" id="GO:0016758">
    <property type="term" value="F:hexosyltransferase activity"/>
    <property type="evidence" value="ECO:0007669"/>
    <property type="project" value="InterPro"/>
</dbReference>
<dbReference type="InterPro" id="IPR002659">
    <property type="entry name" value="Glyco_trans_31"/>
</dbReference>
<feature type="chain" id="PRO_5003028588" description="Hexosyltransferase" evidence="11">
    <location>
        <begin position="31"/>
        <end position="371"/>
    </location>
</feature>
<gene>
    <name evidence="12" type="primary">AUGUSTUS-3.0.2_08023</name>
    <name evidence="12" type="ORF">TcasGA2_TC008023</name>
</gene>
<proteinExistence type="inferred from homology"/>
<dbReference type="GO" id="GO:0000139">
    <property type="term" value="C:Golgi membrane"/>
    <property type="evidence" value="ECO:0000318"/>
    <property type="project" value="GO_Central"/>
</dbReference>
<dbReference type="EMBL" id="KQ971338">
    <property type="protein sequence ID" value="EFA02353.1"/>
    <property type="molecule type" value="Genomic_DNA"/>
</dbReference>
<dbReference type="HOGENOM" id="CLU_036849_0_0_1"/>
<dbReference type="SUPFAM" id="SSF53448">
    <property type="entry name" value="Nucleotide-diphospho-sugar transferases"/>
    <property type="match status" value="1"/>
</dbReference>
<dbReference type="STRING" id="7070.D1ZZD3"/>
<dbReference type="KEGG" id="tca:659776"/>
<evidence type="ECO:0000256" key="6">
    <source>
        <dbReference type="ARBA" id="ARBA00022968"/>
    </source>
</evidence>
<keyword evidence="5" id="KW-0812">Transmembrane</keyword>
<keyword evidence="8 10" id="KW-0333">Golgi apparatus</keyword>
<evidence type="ECO:0000256" key="4">
    <source>
        <dbReference type="ARBA" id="ARBA00022679"/>
    </source>
</evidence>
<keyword evidence="9" id="KW-0472">Membrane</keyword>
<evidence type="ECO:0000256" key="9">
    <source>
        <dbReference type="ARBA" id="ARBA00023136"/>
    </source>
</evidence>
<dbReference type="FunCoup" id="D1ZZD3">
    <property type="interactions" value="48"/>
</dbReference>
<evidence type="ECO:0000256" key="10">
    <source>
        <dbReference type="RuleBase" id="RU363063"/>
    </source>
</evidence>
<evidence type="ECO:0000256" key="2">
    <source>
        <dbReference type="ARBA" id="ARBA00008661"/>
    </source>
</evidence>